<proteinExistence type="inferred from homology"/>
<dbReference type="InterPro" id="IPR031303">
    <property type="entry name" value="C5_meth_CS"/>
</dbReference>
<dbReference type="PANTHER" id="PTHR10629:SF52">
    <property type="entry name" value="DNA (CYTOSINE-5)-METHYLTRANSFERASE 1"/>
    <property type="match status" value="1"/>
</dbReference>
<dbReference type="PANTHER" id="PTHR10629">
    <property type="entry name" value="CYTOSINE-SPECIFIC METHYLTRANSFERASE"/>
    <property type="match status" value="1"/>
</dbReference>
<dbReference type="InterPro" id="IPR050390">
    <property type="entry name" value="C5-Methyltransferase"/>
</dbReference>
<keyword evidence="2 7" id="KW-0489">Methyltransferase</keyword>
<organism evidence="9 10">
    <name type="scientific">Arcicella aquatica</name>
    <dbReference type="NCBI Taxonomy" id="217141"/>
    <lineage>
        <taxon>Bacteria</taxon>
        <taxon>Pseudomonadati</taxon>
        <taxon>Bacteroidota</taxon>
        <taxon>Cytophagia</taxon>
        <taxon>Cytophagales</taxon>
        <taxon>Flectobacillaceae</taxon>
        <taxon>Arcicella</taxon>
    </lineage>
</organism>
<dbReference type="NCBIfam" id="TIGR00675">
    <property type="entry name" value="dcm"/>
    <property type="match status" value="1"/>
</dbReference>
<comment type="similarity">
    <text evidence="7 8">Belongs to the class I-like SAM-binding methyltransferase superfamily. C5-methyltransferase family.</text>
</comment>
<dbReference type="InterPro" id="IPR001525">
    <property type="entry name" value="C5_MeTfrase"/>
</dbReference>
<dbReference type="Proteomes" id="UP001304671">
    <property type="component" value="Unassembled WGS sequence"/>
</dbReference>
<protein>
    <recommendedName>
        <fullName evidence="1">DNA (cytosine-5-)-methyltransferase</fullName>
        <ecNumber evidence="1">2.1.1.37</ecNumber>
    </recommendedName>
</protein>
<gene>
    <name evidence="9" type="ORF">VB264_11880</name>
</gene>
<comment type="catalytic activity">
    <reaction evidence="6">
        <text>a 2'-deoxycytidine in DNA + S-adenosyl-L-methionine = a 5-methyl-2'-deoxycytidine in DNA + S-adenosyl-L-homocysteine + H(+)</text>
        <dbReference type="Rhea" id="RHEA:13681"/>
        <dbReference type="Rhea" id="RHEA-COMP:11369"/>
        <dbReference type="Rhea" id="RHEA-COMP:11370"/>
        <dbReference type="ChEBI" id="CHEBI:15378"/>
        <dbReference type="ChEBI" id="CHEBI:57856"/>
        <dbReference type="ChEBI" id="CHEBI:59789"/>
        <dbReference type="ChEBI" id="CHEBI:85452"/>
        <dbReference type="ChEBI" id="CHEBI:85454"/>
        <dbReference type="EC" id="2.1.1.37"/>
    </reaction>
</comment>
<evidence type="ECO:0000313" key="10">
    <source>
        <dbReference type="Proteomes" id="UP001304671"/>
    </source>
</evidence>
<evidence type="ECO:0000256" key="4">
    <source>
        <dbReference type="ARBA" id="ARBA00022691"/>
    </source>
</evidence>
<keyword evidence="10" id="KW-1185">Reference proteome</keyword>
<dbReference type="EMBL" id="JAYFUL010000017">
    <property type="protein sequence ID" value="MEA5258484.1"/>
    <property type="molecule type" value="Genomic_DNA"/>
</dbReference>
<name>A0ABU5QP82_9BACT</name>
<dbReference type="SUPFAM" id="SSF53335">
    <property type="entry name" value="S-adenosyl-L-methionine-dependent methyltransferases"/>
    <property type="match status" value="1"/>
</dbReference>
<dbReference type="Pfam" id="PF00145">
    <property type="entry name" value="DNA_methylase"/>
    <property type="match status" value="1"/>
</dbReference>
<dbReference type="GO" id="GO:0032259">
    <property type="term" value="P:methylation"/>
    <property type="evidence" value="ECO:0007669"/>
    <property type="project" value="UniProtKB-KW"/>
</dbReference>
<dbReference type="GO" id="GO:0003886">
    <property type="term" value="F:DNA (cytosine-5-)-methyltransferase activity"/>
    <property type="evidence" value="ECO:0007669"/>
    <property type="project" value="UniProtKB-EC"/>
</dbReference>
<feature type="active site" evidence="7">
    <location>
        <position position="80"/>
    </location>
</feature>
<dbReference type="PROSITE" id="PS51679">
    <property type="entry name" value="SAM_MT_C5"/>
    <property type="match status" value="1"/>
</dbReference>
<evidence type="ECO:0000313" key="9">
    <source>
        <dbReference type="EMBL" id="MEA5258484.1"/>
    </source>
</evidence>
<dbReference type="Gene3D" id="3.40.50.150">
    <property type="entry name" value="Vaccinia Virus protein VP39"/>
    <property type="match status" value="1"/>
</dbReference>
<reference evidence="9 10" key="1">
    <citation type="submission" date="2023-12" db="EMBL/GenBank/DDBJ databases">
        <title>Novel species of the genus Arcicella isolated from rivers.</title>
        <authorList>
            <person name="Lu H."/>
        </authorList>
    </citation>
    <scope>NUCLEOTIDE SEQUENCE [LARGE SCALE GENOMIC DNA]</scope>
    <source>
        <strain evidence="9 10">LMG 21963</strain>
    </source>
</reference>
<dbReference type="InterPro" id="IPR029063">
    <property type="entry name" value="SAM-dependent_MTases_sf"/>
</dbReference>
<keyword evidence="3 7" id="KW-0808">Transferase</keyword>
<evidence type="ECO:0000256" key="3">
    <source>
        <dbReference type="ARBA" id="ARBA00022679"/>
    </source>
</evidence>
<sequence length="370" mass="42624">MEKITKLIGIDIFSGVGGMSIGAEMAGIKIAFAIENNIHAAETFKSNHKNTEVIREDIRKVNFKNLLKDTPFILFGGPPCQGFSLSNTKTRTEENPNNALFGEYLRSVEELNPEWLVFENVQGFQNFEKGKVVQELERRLQELGYVSKKKVLWASDYGVPQNRNRFFLIANRMGIDYHFPEPLQKKVSVWEAISDLPKLKNGDYFNSLPYHSDKLNDYTKQVRANSQEATQNYVSRNKDYVLERYRHIKIGQNWQAIPSELMTNYSEVKNTHSGIYKRLDPNQPSVVISNYRKNMLIHPFEDRGLSVREAARLQSFPDDFIFKGSISHIQQQIGNAVPPLLAYRIFKSIISFTNAKRRIKQPIRSSLLEV</sequence>
<dbReference type="PROSITE" id="PS00095">
    <property type="entry name" value="C5_MTASE_2"/>
    <property type="match status" value="1"/>
</dbReference>
<comment type="caution">
    <text evidence="9">The sequence shown here is derived from an EMBL/GenBank/DDBJ whole genome shotgun (WGS) entry which is preliminary data.</text>
</comment>
<evidence type="ECO:0000256" key="5">
    <source>
        <dbReference type="ARBA" id="ARBA00022747"/>
    </source>
</evidence>
<evidence type="ECO:0000256" key="8">
    <source>
        <dbReference type="RuleBase" id="RU000416"/>
    </source>
</evidence>
<dbReference type="RefSeq" id="WP_323249614.1">
    <property type="nucleotide sequence ID" value="NZ_JAYFUL010000017.1"/>
</dbReference>
<dbReference type="PRINTS" id="PR00105">
    <property type="entry name" value="C5METTRFRASE"/>
</dbReference>
<evidence type="ECO:0000256" key="2">
    <source>
        <dbReference type="ARBA" id="ARBA00022603"/>
    </source>
</evidence>
<dbReference type="EC" id="2.1.1.37" evidence="1"/>
<evidence type="ECO:0000256" key="7">
    <source>
        <dbReference type="PROSITE-ProRule" id="PRU01016"/>
    </source>
</evidence>
<evidence type="ECO:0000256" key="1">
    <source>
        <dbReference type="ARBA" id="ARBA00011975"/>
    </source>
</evidence>
<keyword evidence="5" id="KW-0680">Restriction system</keyword>
<dbReference type="Gene3D" id="3.90.120.10">
    <property type="entry name" value="DNA Methylase, subunit A, domain 2"/>
    <property type="match status" value="1"/>
</dbReference>
<accession>A0ABU5QP82</accession>
<keyword evidence="4 7" id="KW-0949">S-adenosyl-L-methionine</keyword>
<evidence type="ECO:0000256" key="6">
    <source>
        <dbReference type="ARBA" id="ARBA00047422"/>
    </source>
</evidence>